<dbReference type="SUPFAM" id="SSF117987">
    <property type="entry name" value="CRISPR-associated protein"/>
    <property type="match status" value="2"/>
</dbReference>
<name>A0A6J7S6G2_9ZZZZ</name>
<dbReference type="AlphaFoldDB" id="A0A6J7S6G2"/>
<dbReference type="Gene3D" id="3.30.70.1210">
    <property type="entry name" value="Crispr-associated protein, domain 2"/>
    <property type="match status" value="1"/>
</dbReference>
<accession>A0A6J7S6G2</accession>
<organism evidence="1">
    <name type="scientific">freshwater metagenome</name>
    <dbReference type="NCBI Taxonomy" id="449393"/>
    <lineage>
        <taxon>unclassified sequences</taxon>
        <taxon>metagenomes</taxon>
        <taxon>ecological metagenomes</taxon>
    </lineage>
</organism>
<dbReference type="Pfam" id="PF08798">
    <property type="entry name" value="CRISPR_assoc"/>
    <property type="match status" value="1"/>
</dbReference>
<dbReference type="Gene3D" id="3.30.70.1200">
    <property type="entry name" value="Crispr-associated protein, domain 1"/>
    <property type="match status" value="1"/>
</dbReference>
<dbReference type="SMART" id="SM01101">
    <property type="entry name" value="CRISPR_assoc"/>
    <property type="match status" value="1"/>
</dbReference>
<sequence length="212" mass="22159">MSTLDLAGVNLTAVPATHPSFTSRRVNWHDQAEVHRAVMSLFAPELPGPEGAKRASSAILYRLETLIGSPRVLVQSSAAPRQSDFGMTSTTLAGLATVLAPGLAVRVRIDINAVRSQSRTGKRVPVAAEDLSDFLLNPLDLDRPGLLHGAFGSLTLLDVTPVLRSSGGIPLRVARITGEAIVADPGVLAEKLINGVGRGKSYGCGLLTIAPA</sequence>
<proteinExistence type="predicted"/>
<protein>
    <submittedName>
        <fullName evidence="1">Unannotated protein</fullName>
    </submittedName>
</protein>
<evidence type="ECO:0000313" key="1">
    <source>
        <dbReference type="EMBL" id="CAB5036000.1"/>
    </source>
</evidence>
<dbReference type="EMBL" id="CAFBPU010000034">
    <property type="protein sequence ID" value="CAB5036000.1"/>
    <property type="molecule type" value="Genomic_DNA"/>
</dbReference>
<reference evidence="1" key="1">
    <citation type="submission" date="2020-05" db="EMBL/GenBank/DDBJ databases">
        <authorList>
            <person name="Chiriac C."/>
            <person name="Salcher M."/>
            <person name="Ghai R."/>
            <person name="Kavagutti S V."/>
        </authorList>
    </citation>
    <scope>NUCLEOTIDE SEQUENCE</scope>
</reference>
<dbReference type="InterPro" id="IPR010179">
    <property type="entry name" value="CRISPR-assoc_prot_Cse3"/>
</dbReference>
<gene>
    <name evidence="1" type="ORF">UFOPK4150_01579</name>
</gene>